<dbReference type="AlphaFoldDB" id="B4HXD9"/>
<accession>B4HXD9</accession>
<keyword evidence="2" id="KW-1185">Reference proteome</keyword>
<proteinExistence type="predicted"/>
<evidence type="ECO:0000313" key="2">
    <source>
        <dbReference type="Proteomes" id="UP000001292"/>
    </source>
</evidence>
<gene>
    <name evidence="1" type="primary">Dsec\GM19544</name>
    <name evidence="1" type="ORF">Dsec_GM19544</name>
</gene>
<reference evidence="1 2" key="1">
    <citation type="journal article" date="2007" name="Nature">
        <title>Evolution of genes and genomes on the Drosophila phylogeny.</title>
        <authorList>
            <consortium name="Drosophila 12 Genomes Consortium"/>
            <person name="Clark A.G."/>
            <person name="Eisen M.B."/>
            <person name="Smith D.R."/>
            <person name="Bergman C.M."/>
            <person name="Oliver B."/>
            <person name="Markow T.A."/>
            <person name="Kaufman T.C."/>
            <person name="Kellis M."/>
            <person name="Gelbart W."/>
            <person name="Iyer V.N."/>
            <person name="Pollard D.A."/>
            <person name="Sackton T.B."/>
            <person name="Larracuente A.M."/>
            <person name="Singh N.D."/>
            <person name="Abad J.P."/>
            <person name="Abt D.N."/>
            <person name="Adryan B."/>
            <person name="Aguade M."/>
            <person name="Akashi H."/>
            <person name="Anderson W.W."/>
            <person name="Aquadro C.F."/>
            <person name="Ardell D.H."/>
            <person name="Arguello R."/>
            <person name="Artieri C.G."/>
            <person name="Barbash D.A."/>
            <person name="Barker D."/>
            <person name="Barsanti P."/>
            <person name="Batterham P."/>
            <person name="Batzoglou S."/>
            <person name="Begun D."/>
            <person name="Bhutkar A."/>
            <person name="Blanco E."/>
            <person name="Bosak S.A."/>
            <person name="Bradley R.K."/>
            <person name="Brand A.D."/>
            <person name="Brent M.R."/>
            <person name="Brooks A.N."/>
            <person name="Brown R.H."/>
            <person name="Butlin R.K."/>
            <person name="Caggese C."/>
            <person name="Calvi B.R."/>
            <person name="Bernardo de Carvalho A."/>
            <person name="Caspi A."/>
            <person name="Castrezana S."/>
            <person name="Celniker S.E."/>
            <person name="Chang J.L."/>
            <person name="Chapple C."/>
            <person name="Chatterji S."/>
            <person name="Chinwalla A."/>
            <person name="Civetta A."/>
            <person name="Clifton S.W."/>
            <person name="Comeron J.M."/>
            <person name="Costello J.C."/>
            <person name="Coyne J.A."/>
            <person name="Daub J."/>
            <person name="David R.G."/>
            <person name="Delcher A.L."/>
            <person name="Delehaunty K."/>
            <person name="Do C.B."/>
            <person name="Ebling H."/>
            <person name="Edwards K."/>
            <person name="Eickbush T."/>
            <person name="Evans J.D."/>
            <person name="Filipski A."/>
            <person name="Findeiss S."/>
            <person name="Freyhult E."/>
            <person name="Fulton L."/>
            <person name="Fulton R."/>
            <person name="Garcia A.C."/>
            <person name="Gardiner A."/>
            <person name="Garfield D.A."/>
            <person name="Garvin B.E."/>
            <person name="Gibson G."/>
            <person name="Gilbert D."/>
            <person name="Gnerre S."/>
            <person name="Godfrey J."/>
            <person name="Good R."/>
            <person name="Gotea V."/>
            <person name="Gravely B."/>
            <person name="Greenberg A.J."/>
            <person name="Griffiths-Jones S."/>
            <person name="Gross S."/>
            <person name="Guigo R."/>
            <person name="Gustafson E.A."/>
            <person name="Haerty W."/>
            <person name="Hahn M.W."/>
            <person name="Halligan D.L."/>
            <person name="Halpern A.L."/>
            <person name="Halter G.M."/>
            <person name="Han M.V."/>
            <person name="Heger A."/>
            <person name="Hillier L."/>
            <person name="Hinrichs A.S."/>
            <person name="Holmes I."/>
            <person name="Hoskins R.A."/>
            <person name="Hubisz M.J."/>
            <person name="Hultmark D."/>
            <person name="Huntley M.A."/>
            <person name="Jaffe D.B."/>
            <person name="Jagadeeshan S."/>
            <person name="Jeck W.R."/>
            <person name="Johnson J."/>
            <person name="Jones C.D."/>
            <person name="Jordan W.C."/>
            <person name="Karpen G.H."/>
            <person name="Kataoka E."/>
            <person name="Keightley P.D."/>
            <person name="Kheradpour P."/>
            <person name="Kirkness E.F."/>
            <person name="Koerich L.B."/>
            <person name="Kristiansen K."/>
            <person name="Kudrna D."/>
            <person name="Kulathinal R.J."/>
            <person name="Kumar S."/>
            <person name="Kwok R."/>
            <person name="Lander E."/>
            <person name="Langley C.H."/>
            <person name="Lapoint R."/>
            <person name="Lazzaro B.P."/>
            <person name="Lee S.J."/>
            <person name="Levesque L."/>
            <person name="Li R."/>
            <person name="Lin C.F."/>
            <person name="Lin M.F."/>
            <person name="Lindblad-Toh K."/>
            <person name="Llopart A."/>
            <person name="Long M."/>
            <person name="Low L."/>
            <person name="Lozovsky E."/>
            <person name="Lu J."/>
            <person name="Luo M."/>
            <person name="Machado C.A."/>
            <person name="Makalowski W."/>
            <person name="Marzo M."/>
            <person name="Matsuda M."/>
            <person name="Matzkin L."/>
            <person name="McAllister B."/>
            <person name="McBride C.S."/>
            <person name="McKernan B."/>
            <person name="McKernan K."/>
            <person name="Mendez-Lago M."/>
            <person name="Minx P."/>
            <person name="Mollenhauer M.U."/>
            <person name="Montooth K."/>
            <person name="Mount S.M."/>
            <person name="Mu X."/>
            <person name="Myers E."/>
            <person name="Negre B."/>
            <person name="Newfeld S."/>
            <person name="Nielsen R."/>
            <person name="Noor M.A."/>
            <person name="O'Grady P."/>
            <person name="Pachter L."/>
            <person name="Papaceit M."/>
            <person name="Parisi M.J."/>
            <person name="Parisi M."/>
            <person name="Parts L."/>
            <person name="Pedersen J.S."/>
            <person name="Pesole G."/>
            <person name="Phillippy A.M."/>
            <person name="Ponting C.P."/>
            <person name="Pop M."/>
            <person name="Porcelli D."/>
            <person name="Powell J.R."/>
            <person name="Prohaska S."/>
            <person name="Pruitt K."/>
            <person name="Puig M."/>
            <person name="Quesneville H."/>
            <person name="Ram K.R."/>
            <person name="Rand D."/>
            <person name="Rasmussen M.D."/>
            <person name="Reed L.K."/>
            <person name="Reenan R."/>
            <person name="Reily A."/>
            <person name="Remington K.A."/>
            <person name="Rieger T.T."/>
            <person name="Ritchie M.G."/>
            <person name="Robin C."/>
            <person name="Rogers Y.H."/>
            <person name="Rohde C."/>
            <person name="Rozas J."/>
            <person name="Rubenfield M.J."/>
            <person name="Ruiz A."/>
            <person name="Russo S."/>
            <person name="Salzberg S.L."/>
            <person name="Sanchez-Gracia A."/>
            <person name="Saranga D.J."/>
            <person name="Sato H."/>
            <person name="Schaeffer S.W."/>
            <person name="Schatz M.C."/>
            <person name="Schlenke T."/>
            <person name="Schwartz R."/>
            <person name="Segarra C."/>
            <person name="Singh R.S."/>
            <person name="Sirot L."/>
            <person name="Sirota M."/>
            <person name="Sisneros N.B."/>
            <person name="Smith C.D."/>
            <person name="Smith T.F."/>
            <person name="Spieth J."/>
            <person name="Stage D.E."/>
            <person name="Stark A."/>
            <person name="Stephan W."/>
            <person name="Strausberg R.L."/>
            <person name="Strempel S."/>
            <person name="Sturgill D."/>
            <person name="Sutton G."/>
            <person name="Sutton G.G."/>
            <person name="Tao W."/>
            <person name="Teichmann S."/>
            <person name="Tobari Y.N."/>
            <person name="Tomimura Y."/>
            <person name="Tsolas J.M."/>
            <person name="Valente V.L."/>
            <person name="Venter E."/>
            <person name="Venter J.C."/>
            <person name="Vicario S."/>
            <person name="Vieira F.G."/>
            <person name="Vilella A.J."/>
            <person name="Villasante A."/>
            <person name="Walenz B."/>
            <person name="Wang J."/>
            <person name="Wasserman M."/>
            <person name="Watts T."/>
            <person name="Wilson D."/>
            <person name="Wilson R.K."/>
            <person name="Wing R.A."/>
            <person name="Wolfner M.F."/>
            <person name="Wong A."/>
            <person name="Wong G.K."/>
            <person name="Wu C.I."/>
            <person name="Wu G."/>
            <person name="Yamamoto D."/>
            <person name="Yang H.P."/>
            <person name="Yang S.P."/>
            <person name="Yorke J.A."/>
            <person name="Yoshida K."/>
            <person name="Zdobnov E."/>
            <person name="Zhang P."/>
            <person name="Zhang Y."/>
            <person name="Zimin A.V."/>
            <person name="Baldwin J."/>
            <person name="Abdouelleil A."/>
            <person name="Abdulkadir J."/>
            <person name="Abebe A."/>
            <person name="Abera B."/>
            <person name="Abreu J."/>
            <person name="Acer S.C."/>
            <person name="Aftuck L."/>
            <person name="Alexander A."/>
            <person name="An P."/>
            <person name="Anderson E."/>
            <person name="Anderson S."/>
            <person name="Arachi H."/>
            <person name="Azer M."/>
            <person name="Bachantsang P."/>
            <person name="Barry A."/>
            <person name="Bayul T."/>
            <person name="Berlin A."/>
            <person name="Bessette D."/>
            <person name="Bloom T."/>
            <person name="Blye J."/>
            <person name="Boguslavskiy L."/>
            <person name="Bonnet C."/>
            <person name="Boukhgalter B."/>
            <person name="Bourzgui I."/>
            <person name="Brown A."/>
            <person name="Cahill P."/>
            <person name="Channer S."/>
            <person name="Cheshatsang Y."/>
            <person name="Chuda L."/>
            <person name="Citroen M."/>
            <person name="Collymore A."/>
            <person name="Cooke P."/>
            <person name="Costello M."/>
            <person name="D'Aco K."/>
            <person name="Daza R."/>
            <person name="De Haan G."/>
            <person name="DeGray S."/>
            <person name="DeMaso C."/>
            <person name="Dhargay N."/>
            <person name="Dooley K."/>
            <person name="Dooley E."/>
            <person name="Doricent M."/>
            <person name="Dorje P."/>
            <person name="Dorjee K."/>
            <person name="Dupes A."/>
            <person name="Elong R."/>
            <person name="Falk J."/>
            <person name="Farina A."/>
            <person name="Faro S."/>
            <person name="Ferguson D."/>
            <person name="Fisher S."/>
            <person name="Foley C.D."/>
            <person name="Franke A."/>
            <person name="Friedrich D."/>
            <person name="Gadbois L."/>
            <person name="Gearin G."/>
            <person name="Gearin C.R."/>
            <person name="Giannoukos G."/>
            <person name="Goode T."/>
            <person name="Graham J."/>
            <person name="Grandbois E."/>
            <person name="Grewal S."/>
            <person name="Gyaltsen K."/>
            <person name="Hafez N."/>
            <person name="Hagos B."/>
            <person name="Hall J."/>
            <person name="Henson C."/>
            <person name="Hollinger A."/>
            <person name="Honan T."/>
            <person name="Huard M.D."/>
            <person name="Hughes L."/>
            <person name="Hurhula B."/>
            <person name="Husby M.E."/>
            <person name="Kamat A."/>
            <person name="Kanga B."/>
            <person name="Kashin S."/>
            <person name="Khazanovich D."/>
            <person name="Kisner P."/>
            <person name="Lance K."/>
            <person name="Lara M."/>
            <person name="Lee W."/>
            <person name="Lennon N."/>
            <person name="Letendre F."/>
            <person name="LeVine R."/>
            <person name="Lipovsky A."/>
            <person name="Liu X."/>
            <person name="Liu J."/>
            <person name="Liu S."/>
            <person name="Lokyitsang T."/>
            <person name="Lokyitsang Y."/>
            <person name="Lubonja R."/>
            <person name="Lui A."/>
            <person name="MacDonald P."/>
            <person name="Magnisalis V."/>
            <person name="Maru K."/>
            <person name="Matthews C."/>
            <person name="McCusker W."/>
            <person name="McDonough S."/>
            <person name="Mehta T."/>
            <person name="Meldrim J."/>
            <person name="Meneus L."/>
            <person name="Mihai O."/>
            <person name="Mihalev A."/>
            <person name="Mihova T."/>
            <person name="Mittelman R."/>
            <person name="Mlenga V."/>
            <person name="Montmayeur A."/>
            <person name="Mulrain L."/>
            <person name="Navidi A."/>
            <person name="Naylor J."/>
            <person name="Negash T."/>
            <person name="Nguyen T."/>
            <person name="Nguyen N."/>
            <person name="Nicol R."/>
            <person name="Norbu C."/>
            <person name="Norbu N."/>
            <person name="Novod N."/>
            <person name="O'Neill B."/>
            <person name="Osman S."/>
            <person name="Markiewicz E."/>
            <person name="Oyono O.L."/>
            <person name="Patti C."/>
            <person name="Phunkhang P."/>
            <person name="Pierre F."/>
            <person name="Priest M."/>
            <person name="Raghuraman S."/>
            <person name="Rege F."/>
            <person name="Reyes R."/>
            <person name="Rise C."/>
            <person name="Rogov P."/>
            <person name="Ross K."/>
            <person name="Ryan E."/>
            <person name="Settipalli S."/>
            <person name="Shea T."/>
            <person name="Sherpa N."/>
            <person name="Shi L."/>
            <person name="Shih D."/>
            <person name="Sparrow T."/>
            <person name="Spaulding J."/>
            <person name="Stalker J."/>
            <person name="Stange-Thomann N."/>
            <person name="Stavropoulos S."/>
            <person name="Stone C."/>
            <person name="Strader C."/>
            <person name="Tesfaye S."/>
            <person name="Thomson T."/>
            <person name="Thoulutsang Y."/>
            <person name="Thoulutsang D."/>
            <person name="Topham K."/>
            <person name="Topping I."/>
            <person name="Tsamla T."/>
            <person name="Vassiliev H."/>
            <person name="Vo A."/>
            <person name="Wangchuk T."/>
            <person name="Wangdi T."/>
            <person name="Weiand M."/>
            <person name="Wilkinson J."/>
            <person name="Wilson A."/>
            <person name="Yadav S."/>
            <person name="Young G."/>
            <person name="Yu Q."/>
            <person name="Zembek L."/>
            <person name="Zhong D."/>
            <person name="Zimmer A."/>
            <person name="Zwirko Z."/>
            <person name="Jaffe D.B."/>
            <person name="Alvarez P."/>
            <person name="Brockman W."/>
            <person name="Butler J."/>
            <person name="Chin C."/>
            <person name="Gnerre S."/>
            <person name="Grabherr M."/>
            <person name="Kleber M."/>
            <person name="Mauceli E."/>
            <person name="MacCallum I."/>
        </authorList>
    </citation>
    <scope>NUCLEOTIDE SEQUENCE [LARGE SCALE GENOMIC DNA]</scope>
    <source>
        <strain evidence="2">Rob3c / Tucson 14021-0248.25</strain>
    </source>
</reference>
<organism evidence="2">
    <name type="scientific">Drosophila sechellia</name>
    <name type="common">Fruit fly</name>
    <dbReference type="NCBI Taxonomy" id="7238"/>
    <lineage>
        <taxon>Eukaryota</taxon>
        <taxon>Metazoa</taxon>
        <taxon>Ecdysozoa</taxon>
        <taxon>Arthropoda</taxon>
        <taxon>Hexapoda</taxon>
        <taxon>Insecta</taxon>
        <taxon>Pterygota</taxon>
        <taxon>Neoptera</taxon>
        <taxon>Endopterygota</taxon>
        <taxon>Diptera</taxon>
        <taxon>Brachycera</taxon>
        <taxon>Muscomorpha</taxon>
        <taxon>Ephydroidea</taxon>
        <taxon>Drosophilidae</taxon>
        <taxon>Drosophila</taxon>
        <taxon>Sophophora</taxon>
    </lineage>
</organism>
<dbReference type="Proteomes" id="UP000001292">
    <property type="component" value="Unassembled WGS sequence"/>
</dbReference>
<dbReference type="EMBL" id="CH480818">
    <property type="protein sequence ID" value="EDW51719.1"/>
    <property type="molecule type" value="Genomic_DNA"/>
</dbReference>
<name>B4HXD9_DROSE</name>
<evidence type="ECO:0000313" key="1">
    <source>
        <dbReference type="EMBL" id="EDW51719.1"/>
    </source>
</evidence>
<protein>
    <submittedName>
        <fullName evidence="1">GM19544</fullName>
    </submittedName>
</protein>
<dbReference type="PhylomeDB" id="B4HXD9"/>
<sequence length="84" mass="9501">MRTSTGMHEYVHRYVHMYICMSPATHSNSFLYPAPTHTRNPYLAHSRTLSLFPVLPDSGSISLPLHRNRLVSRISGNYNTATGI</sequence>
<dbReference type="OMA" id="YICMSPA"/>
<dbReference type="HOGENOM" id="CLU_2608637_0_0_1"/>